<accession>A0A172UJR0</accession>
<reference evidence="1 2" key="1">
    <citation type="submission" date="2016-05" db="EMBL/GenBank/DDBJ databases">
        <title>Complete genome sequence of a phthalic acid esters degrading Mycobacterium sp. YC-RL4.</title>
        <authorList>
            <person name="Ren L."/>
            <person name="Fan S."/>
            <person name="Ruth N."/>
            <person name="Jia Y."/>
            <person name="Wang J."/>
            <person name="Qiao C."/>
        </authorList>
    </citation>
    <scope>NUCLEOTIDE SEQUENCE [LARGE SCALE GENOMIC DNA]</scope>
    <source>
        <strain evidence="1 2">YC-RL4</strain>
    </source>
</reference>
<evidence type="ECO:0000313" key="1">
    <source>
        <dbReference type="EMBL" id="ANE79402.1"/>
    </source>
</evidence>
<evidence type="ECO:0008006" key="3">
    <source>
        <dbReference type="Google" id="ProtNLM"/>
    </source>
</evidence>
<gene>
    <name evidence="1" type="ORF">A7U43_08755</name>
</gene>
<name>A0A172UJR0_9MYCO</name>
<dbReference type="Gene3D" id="1.25.40.10">
    <property type="entry name" value="Tetratricopeptide repeat domain"/>
    <property type="match status" value="1"/>
</dbReference>
<dbReference type="STRING" id="1682113.A7U43_08755"/>
<dbReference type="InterPro" id="IPR011990">
    <property type="entry name" value="TPR-like_helical_dom_sf"/>
</dbReference>
<sequence length="267" mass="27648">MASPKSSVSDRLADAAFGAAPQLWPLPTAGSARERWLRAVAAGGQGHYGTAFHELDEIIRTGPPGPTHSLAHSTRASFLRQLGGHDQARGWDGRAWLLAGGDPEAGVDALVGLAADALGVGRLAASARLLQRARELLAPPAPPRLPVRLQWVAAELAMAGGDGTAAVAHAQTAVTLADKLGSIRHTVKSQVVLAAALCCAGRLDDAREVADAAFAETDRFALIPLRWALGCLLADIGSTTHSAPQVAAVRDAAADTVRRGGGVWSRR</sequence>
<dbReference type="SUPFAM" id="SSF48452">
    <property type="entry name" value="TPR-like"/>
    <property type="match status" value="1"/>
</dbReference>
<dbReference type="OrthoDB" id="4377297at2"/>
<dbReference type="KEGG" id="madi:A7U43_08755"/>
<protein>
    <recommendedName>
        <fullName evidence="3">MalT-like TPR region domain-containing protein</fullName>
    </recommendedName>
</protein>
<dbReference type="EMBL" id="CP015596">
    <property type="protein sequence ID" value="ANE79402.1"/>
    <property type="molecule type" value="Genomic_DNA"/>
</dbReference>
<proteinExistence type="predicted"/>
<dbReference type="Proteomes" id="UP000077143">
    <property type="component" value="Chromosome"/>
</dbReference>
<organism evidence="1 2">
    <name type="scientific">Mycobacterium adipatum</name>
    <dbReference type="NCBI Taxonomy" id="1682113"/>
    <lineage>
        <taxon>Bacteria</taxon>
        <taxon>Bacillati</taxon>
        <taxon>Actinomycetota</taxon>
        <taxon>Actinomycetes</taxon>
        <taxon>Mycobacteriales</taxon>
        <taxon>Mycobacteriaceae</taxon>
        <taxon>Mycobacterium</taxon>
    </lineage>
</organism>
<dbReference type="RefSeq" id="WP_067993611.1">
    <property type="nucleotide sequence ID" value="NZ_CP015596.1"/>
</dbReference>
<dbReference type="AlphaFoldDB" id="A0A172UJR0"/>
<evidence type="ECO:0000313" key="2">
    <source>
        <dbReference type="Proteomes" id="UP000077143"/>
    </source>
</evidence>
<keyword evidence="2" id="KW-1185">Reference proteome</keyword>